<dbReference type="GO" id="GO:0016758">
    <property type="term" value="F:hexosyltransferase activity"/>
    <property type="evidence" value="ECO:0007669"/>
    <property type="project" value="UniProtKB-ARBA"/>
</dbReference>
<dbReference type="OrthoDB" id="6307329at2"/>
<keyword evidence="1" id="KW-0328">Glycosyltransferase</keyword>
<dbReference type="PANTHER" id="PTHR22916:SF51">
    <property type="entry name" value="GLYCOSYLTRANSFERASE EPSH-RELATED"/>
    <property type="match status" value="1"/>
</dbReference>
<evidence type="ECO:0000259" key="3">
    <source>
        <dbReference type="Pfam" id="PF00535"/>
    </source>
</evidence>
<dbReference type="InterPro" id="IPR029044">
    <property type="entry name" value="Nucleotide-diphossugar_trans"/>
</dbReference>
<name>A0A1H0K981_9BACT</name>
<accession>A0A1H0K981</accession>
<protein>
    <submittedName>
        <fullName evidence="4">Glycosyl transferase family 2</fullName>
    </submittedName>
</protein>
<dbReference type="Gene3D" id="3.90.550.10">
    <property type="entry name" value="Spore Coat Polysaccharide Biosynthesis Protein SpsA, Chain A"/>
    <property type="match status" value="1"/>
</dbReference>
<dbReference type="Proteomes" id="UP000199134">
    <property type="component" value="Unassembled WGS sequence"/>
</dbReference>
<evidence type="ECO:0000313" key="5">
    <source>
        <dbReference type="Proteomes" id="UP000199134"/>
    </source>
</evidence>
<dbReference type="SUPFAM" id="SSF53448">
    <property type="entry name" value="Nucleotide-diphospho-sugar transferases"/>
    <property type="match status" value="1"/>
</dbReference>
<dbReference type="PANTHER" id="PTHR22916">
    <property type="entry name" value="GLYCOSYLTRANSFERASE"/>
    <property type="match status" value="1"/>
</dbReference>
<reference evidence="5" key="1">
    <citation type="submission" date="2016-10" db="EMBL/GenBank/DDBJ databases">
        <authorList>
            <person name="de Groot N.N."/>
        </authorList>
    </citation>
    <scope>NUCLEOTIDE SEQUENCE [LARGE SCALE GENOMIC DNA]</scope>
    <source>
        <strain evidence="5">BP1-145</strain>
    </source>
</reference>
<dbReference type="EMBL" id="FNIW01000024">
    <property type="protein sequence ID" value="SDO52466.1"/>
    <property type="molecule type" value="Genomic_DNA"/>
</dbReference>
<keyword evidence="2 4" id="KW-0808">Transferase</keyword>
<gene>
    <name evidence="4" type="ORF">SAMN04487900_12415</name>
</gene>
<evidence type="ECO:0000256" key="1">
    <source>
        <dbReference type="ARBA" id="ARBA00022676"/>
    </source>
</evidence>
<proteinExistence type="predicted"/>
<evidence type="ECO:0000256" key="2">
    <source>
        <dbReference type="ARBA" id="ARBA00022679"/>
    </source>
</evidence>
<organism evidence="4 5">
    <name type="scientific">Prevotella communis</name>
    <dbReference type="NCBI Taxonomy" id="2913614"/>
    <lineage>
        <taxon>Bacteria</taxon>
        <taxon>Pseudomonadati</taxon>
        <taxon>Bacteroidota</taxon>
        <taxon>Bacteroidia</taxon>
        <taxon>Bacteroidales</taxon>
        <taxon>Prevotellaceae</taxon>
        <taxon>Prevotella</taxon>
    </lineage>
</organism>
<dbReference type="RefSeq" id="WP_091854834.1">
    <property type="nucleotide sequence ID" value="NZ_FNIW01000024.1"/>
</dbReference>
<dbReference type="AlphaFoldDB" id="A0A1H0K981"/>
<dbReference type="CDD" id="cd00761">
    <property type="entry name" value="Glyco_tranf_GTA_type"/>
    <property type="match status" value="1"/>
</dbReference>
<feature type="domain" description="Glycosyltransferase 2-like" evidence="3">
    <location>
        <begin position="8"/>
        <end position="117"/>
    </location>
</feature>
<sequence>MAEDTKVSIIVPVYNVEQYLQECIDSILSQTHRNLEIILVDDGTPDASGKIADENAAKDRRIKVIHKENGGVSSARNAGLMAVSGDYFCFADADDRLEKDYVDYLLQLALDNKTEVSLTTELYTTFAATGEQDDSFEIVSGVEAACKILCYRMPIGVYCKLFSSELIRKGARFEEELFIGEGFNFNVDSFMLAKNVAVGHRKIYFYRKDNEASAMTRFRIDKIRCALKAIDFIERKHSKASNYFLKCVNFARWHTHCDMLFFIYNADAKRIFPEDYNRCYKVARKDALSAFGVRTNNRERIKALLTLIYPNTIAHLIRWRMNRHLRKNS</sequence>
<comment type="caution">
    <text evidence="4">The sequence shown here is derived from an EMBL/GenBank/DDBJ whole genome shotgun (WGS) entry which is preliminary data.</text>
</comment>
<dbReference type="InterPro" id="IPR001173">
    <property type="entry name" value="Glyco_trans_2-like"/>
</dbReference>
<dbReference type="Pfam" id="PF00535">
    <property type="entry name" value="Glycos_transf_2"/>
    <property type="match status" value="1"/>
</dbReference>
<evidence type="ECO:0000313" key="4">
    <source>
        <dbReference type="EMBL" id="SDO52466.1"/>
    </source>
</evidence>